<dbReference type="SUPFAM" id="SSF51011">
    <property type="entry name" value="Glycosyl hydrolase domain"/>
    <property type="match status" value="1"/>
</dbReference>
<dbReference type="Gene3D" id="3.20.20.80">
    <property type="entry name" value="Glycosidases"/>
    <property type="match status" value="1"/>
</dbReference>
<dbReference type="GO" id="GO:0003844">
    <property type="term" value="F:1,4-alpha-glucan branching enzyme activity"/>
    <property type="evidence" value="ECO:0007669"/>
    <property type="project" value="TreeGrafter"/>
</dbReference>
<evidence type="ECO:0000313" key="3">
    <source>
        <dbReference type="EMBL" id="KXS09461.1"/>
    </source>
</evidence>
<dbReference type="GO" id="GO:0043169">
    <property type="term" value="F:cation binding"/>
    <property type="evidence" value="ECO:0007669"/>
    <property type="project" value="InterPro"/>
</dbReference>
<comment type="pathway">
    <text evidence="1">Glycan biosynthesis; glycogen biosynthesis.</text>
</comment>
<dbReference type="PANTHER" id="PTHR43651:SF3">
    <property type="entry name" value="1,4-ALPHA-GLUCAN-BRANCHING ENZYME"/>
    <property type="match status" value="1"/>
</dbReference>
<feature type="domain" description="Alpha-amylase/branching enzyme C-terminal all beta" evidence="2">
    <location>
        <begin position="143"/>
        <end position="233"/>
    </location>
</feature>
<proteinExistence type="predicted"/>
<evidence type="ECO:0000313" key="4">
    <source>
        <dbReference type="Proteomes" id="UP000070544"/>
    </source>
</evidence>
<keyword evidence="4" id="KW-1185">Reference proteome</keyword>
<dbReference type="Proteomes" id="UP000070544">
    <property type="component" value="Unassembled WGS sequence"/>
</dbReference>
<dbReference type="PANTHER" id="PTHR43651">
    <property type="entry name" value="1,4-ALPHA-GLUCAN-BRANCHING ENZYME"/>
    <property type="match status" value="1"/>
</dbReference>
<evidence type="ECO:0000256" key="1">
    <source>
        <dbReference type="ARBA" id="ARBA00004964"/>
    </source>
</evidence>
<dbReference type="Pfam" id="PF02806">
    <property type="entry name" value="Alpha-amylase_C"/>
    <property type="match status" value="1"/>
</dbReference>
<dbReference type="OMA" id="ESHIAYA"/>
<keyword evidence="3" id="KW-0378">Hydrolase</keyword>
<protein>
    <submittedName>
        <fullName evidence="3">Glycoside hydrolase family 13 protein</fullName>
    </submittedName>
</protein>
<sequence length="236" mass="27370">MEALTRTLTDRRYKEGTIAYCELHDQALVGDKSIVFWLMDAEMYVTNMSEVTLRTLVIDRGIRKLGRSTARSFESWEEKDQEFLNLPHAGSNNLYRHARLQYNLPDDPRLRYKFLNEFDRAMVQHLEKKYNWPDSPKGNVTWTHREDKIVPFDRGRLVFVFTFHPTKSSTDYRIGSPLKGVHGAVFSSNNAEFGGHDGIDCRVEHKPTNEICGGRDYYVQLYIPSMTCTVYAPDSC</sequence>
<dbReference type="InterPro" id="IPR013780">
    <property type="entry name" value="Glyco_hydro_b"/>
</dbReference>
<dbReference type="GO" id="GO:0005975">
    <property type="term" value="P:carbohydrate metabolic process"/>
    <property type="evidence" value="ECO:0007669"/>
    <property type="project" value="InterPro"/>
</dbReference>
<dbReference type="EMBL" id="KQ965864">
    <property type="protein sequence ID" value="KXS09461.1"/>
    <property type="molecule type" value="Genomic_DNA"/>
</dbReference>
<organism evidence="3 4">
    <name type="scientific">Gonapodya prolifera (strain JEL478)</name>
    <name type="common">Monoblepharis prolifera</name>
    <dbReference type="NCBI Taxonomy" id="1344416"/>
    <lineage>
        <taxon>Eukaryota</taxon>
        <taxon>Fungi</taxon>
        <taxon>Fungi incertae sedis</taxon>
        <taxon>Chytridiomycota</taxon>
        <taxon>Chytridiomycota incertae sedis</taxon>
        <taxon>Monoblepharidomycetes</taxon>
        <taxon>Monoblepharidales</taxon>
        <taxon>Gonapodyaceae</taxon>
        <taxon>Gonapodya</taxon>
    </lineage>
</organism>
<evidence type="ECO:0000259" key="2">
    <source>
        <dbReference type="Pfam" id="PF02806"/>
    </source>
</evidence>
<gene>
    <name evidence="3" type="ORF">M427DRAFT_105382</name>
</gene>
<dbReference type="Gene3D" id="2.60.40.1180">
    <property type="entry name" value="Golgi alpha-mannosidase II"/>
    <property type="match status" value="1"/>
</dbReference>
<name>A0A138ZYB3_GONPJ</name>
<dbReference type="InterPro" id="IPR006048">
    <property type="entry name" value="A-amylase/branching_C"/>
</dbReference>
<dbReference type="OrthoDB" id="196493at2759"/>
<accession>A0A138ZYB3</accession>
<reference evidence="3 4" key="1">
    <citation type="journal article" date="2015" name="Genome Biol. Evol.">
        <title>Phylogenomic analyses indicate that early fungi evolved digesting cell walls of algal ancestors of land plants.</title>
        <authorList>
            <person name="Chang Y."/>
            <person name="Wang S."/>
            <person name="Sekimoto S."/>
            <person name="Aerts A.L."/>
            <person name="Choi C."/>
            <person name="Clum A."/>
            <person name="LaButti K.M."/>
            <person name="Lindquist E.A."/>
            <person name="Yee Ngan C."/>
            <person name="Ohm R.A."/>
            <person name="Salamov A.A."/>
            <person name="Grigoriev I.V."/>
            <person name="Spatafora J.W."/>
            <person name="Berbee M.L."/>
        </authorList>
    </citation>
    <scope>NUCLEOTIDE SEQUENCE [LARGE SCALE GENOMIC DNA]</scope>
    <source>
        <strain evidence="3 4">JEL478</strain>
    </source>
</reference>
<dbReference type="GO" id="GO:0016787">
    <property type="term" value="F:hydrolase activity"/>
    <property type="evidence" value="ECO:0007669"/>
    <property type="project" value="UniProtKB-KW"/>
</dbReference>
<dbReference type="GO" id="GO:0005737">
    <property type="term" value="C:cytoplasm"/>
    <property type="evidence" value="ECO:0007669"/>
    <property type="project" value="TreeGrafter"/>
</dbReference>
<dbReference type="STRING" id="1344416.A0A138ZYB3"/>
<dbReference type="AlphaFoldDB" id="A0A138ZYB3"/>